<feature type="domain" description="Hook C-terminal" evidence="3">
    <location>
        <begin position="4"/>
        <end position="260"/>
    </location>
</feature>
<evidence type="ECO:0000256" key="2">
    <source>
        <dbReference type="SAM" id="MobiDB-lite"/>
    </source>
</evidence>
<evidence type="ECO:0000313" key="5">
    <source>
        <dbReference type="Proteomes" id="UP000789901"/>
    </source>
</evidence>
<protein>
    <submittedName>
        <fullName evidence="4">35935_t:CDS:1</fullName>
    </submittedName>
</protein>
<proteinExistence type="predicted"/>
<evidence type="ECO:0000256" key="1">
    <source>
        <dbReference type="SAM" id="Coils"/>
    </source>
</evidence>
<dbReference type="InterPro" id="IPR008636">
    <property type="entry name" value="Hook_C"/>
</dbReference>
<comment type="caution">
    <text evidence="4">The sequence shown here is derived from an EMBL/GenBank/DDBJ whole genome shotgun (WGS) entry which is preliminary data.</text>
</comment>
<evidence type="ECO:0000313" key="4">
    <source>
        <dbReference type="EMBL" id="CAG8610670.1"/>
    </source>
</evidence>
<accession>A0ABN7UL36</accession>
<feature type="coiled-coil region" evidence="1">
    <location>
        <begin position="357"/>
        <end position="429"/>
    </location>
</feature>
<reference evidence="4 5" key="1">
    <citation type="submission" date="2021-06" db="EMBL/GenBank/DDBJ databases">
        <authorList>
            <person name="Kallberg Y."/>
            <person name="Tangrot J."/>
            <person name="Rosling A."/>
        </authorList>
    </citation>
    <scope>NUCLEOTIDE SEQUENCE [LARGE SCALE GENOMIC DNA]</scope>
    <source>
        <strain evidence="4 5">120-4 pot B 10/14</strain>
    </source>
</reference>
<feature type="compositionally biased region" description="Basic and acidic residues" evidence="2">
    <location>
        <begin position="20"/>
        <end position="39"/>
    </location>
</feature>
<gene>
    <name evidence="4" type="ORF">GMARGA_LOCUS7339</name>
</gene>
<feature type="coiled-coil region" evidence="1">
    <location>
        <begin position="197"/>
        <end position="288"/>
    </location>
</feature>
<sequence length="474" mass="55581">ITERDNSRLKEERDGLKKKLEIRNHESAKGADRLKKDQENDNLGNLADRLKRAEAIAEKYRNKLEETADIRRTFKAMEQENWQLVERIQMVEDEYRKVAGYKALMENYKKQIDALQIDKAELITQNNKLEFENKHMRSKIETYEVAHARDMETIHLLEDRVREMELDNGELPLLDYDETKVKGYNDELSHASKGSTMTSLRIKVHDLERELTRLRESRPADGNTDAELLILQNMLEDANRTKNKLKKENRQLVERIQMVEDENYKKQNDALQIDKAELVTQNNKLEFENKHMRSKIEAYEVAHARDMETIHLLEDRVKEMELDDGEPPLLDYDKTEVIEDNIFIDDEISYASKGSAMTSLRIKVLKLERELTRLRESKPADGNTDAELLILQNMLEDANRANKKLQKDYDKAQKEKISLESELRLQQIAVFLMAALEAVIKELKEEKEPLESFIIEVNFFIQSLEGKSKETIFI</sequence>
<feature type="non-terminal residue" evidence="4">
    <location>
        <position position="1"/>
    </location>
</feature>
<keyword evidence="1" id="KW-0175">Coiled coil</keyword>
<dbReference type="Proteomes" id="UP000789901">
    <property type="component" value="Unassembled WGS sequence"/>
</dbReference>
<dbReference type="Pfam" id="PF05622">
    <property type="entry name" value="HOOK"/>
    <property type="match status" value="1"/>
</dbReference>
<evidence type="ECO:0000259" key="3">
    <source>
        <dbReference type="Pfam" id="PF05622"/>
    </source>
</evidence>
<feature type="region of interest" description="Disordered" evidence="2">
    <location>
        <begin position="20"/>
        <end position="40"/>
    </location>
</feature>
<name>A0ABN7UL36_GIGMA</name>
<organism evidence="4 5">
    <name type="scientific">Gigaspora margarita</name>
    <dbReference type="NCBI Taxonomy" id="4874"/>
    <lineage>
        <taxon>Eukaryota</taxon>
        <taxon>Fungi</taxon>
        <taxon>Fungi incertae sedis</taxon>
        <taxon>Mucoromycota</taxon>
        <taxon>Glomeromycotina</taxon>
        <taxon>Glomeromycetes</taxon>
        <taxon>Diversisporales</taxon>
        <taxon>Gigasporaceae</taxon>
        <taxon>Gigaspora</taxon>
    </lineage>
</organism>
<dbReference type="EMBL" id="CAJVQB010003525">
    <property type="protein sequence ID" value="CAG8610670.1"/>
    <property type="molecule type" value="Genomic_DNA"/>
</dbReference>
<keyword evidence="5" id="KW-1185">Reference proteome</keyword>